<evidence type="ECO:0000313" key="1">
    <source>
        <dbReference type="EMBL" id="RUS90262.1"/>
    </source>
</evidence>
<proteinExistence type="predicted"/>
<reference evidence="1 2" key="1">
    <citation type="submission" date="2019-01" db="EMBL/GenBank/DDBJ databases">
        <title>A draft genome assembly of the solar-powered sea slug Elysia chlorotica.</title>
        <authorList>
            <person name="Cai H."/>
            <person name="Li Q."/>
            <person name="Fang X."/>
            <person name="Li J."/>
            <person name="Curtis N.E."/>
            <person name="Altenburger A."/>
            <person name="Shibata T."/>
            <person name="Feng M."/>
            <person name="Maeda T."/>
            <person name="Schwartz J.A."/>
            <person name="Shigenobu S."/>
            <person name="Lundholm N."/>
            <person name="Nishiyama T."/>
            <person name="Yang H."/>
            <person name="Hasebe M."/>
            <person name="Li S."/>
            <person name="Pierce S.K."/>
            <person name="Wang J."/>
        </authorList>
    </citation>
    <scope>NUCLEOTIDE SEQUENCE [LARGE SCALE GENOMIC DNA]</scope>
    <source>
        <strain evidence="1">EC2010</strain>
        <tissue evidence="1">Whole organism of an adult</tissue>
    </source>
</reference>
<organism evidence="1 2">
    <name type="scientific">Elysia chlorotica</name>
    <name type="common">Eastern emerald elysia</name>
    <name type="synonym">Sea slug</name>
    <dbReference type="NCBI Taxonomy" id="188477"/>
    <lineage>
        <taxon>Eukaryota</taxon>
        <taxon>Metazoa</taxon>
        <taxon>Spiralia</taxon>
        <taxon>Lophotrochozoa</taxon>
        <taxon>Mollusca</taxon>
        <taxon>Gastropoda</taxon>
        <taxon>Heterobranchia</taxon>
        <taxon>Euthyneura</taxon>
        <taxon>Panpulmonata</taxon>
        <taxon>Sacoglossa</taxon>
        <taxon>Placobranchoidea</taxon>
        <taxon>Plakobranchidae</taxon>
        <taxon>Elysia</taxon>
    </lineage>
</organism>
<gene>
    <name evidence="1" type="ORF">EGW08_001951</name>
</gene>
<name>A0A3S1AF89_ELYCH</name>
<dbReference type="AlphaFoldDB" id="A0A3S1AF89"/>
<keyword evidence="2" id="KW-1185">Reference proteome</keyword>
<comment type="caution">
    <text evidence="1">The sequence shown here is derived from an EMBL/GenBank/DDBJ whole genome shotgun (WGS) entry which is preliminary data.</text>
</comment>
<protein>
    <recommendedName>
        <fullName evidence="3">C-type lectin domain-containing protein</fullName>
    </recommendedName>
</protein>
<feature type="non-terminal residue" evidence="1">
    <location>
        <position position="1"/>
    </location>
</feature>
<dbReference type="EMBL" id="RQTK01000036">
    <property type="protein sequence ID" value="RUS90262.1"/>
    <property type="molecule type" value="Genomic_DNA"/>
</dbReference>
<evidence type="ECO:0008006" key="3">
    <source>
        <dbReference type="Google" id="ProtNLM"/>
    </source>
</evidence>
<dbReference type="Proteomes" id="UP000271974">
    <property type="component" value="Unassembled WGS sequence"/>
</dbReference>
<accession>A0A3S1AF89</accession>
<dbReference type="STRING" id="188477.A0A3S1AF89"/>
<evidence type="ECO:0000313" key="2">
    <source>
        <dbReference type="Proteomes" id="UP000271974"/>
    </source>
</evidence>
<feature type="non-terminal residue" evidence="1">
    <location>
        <position position="171"/>
    </location>
</feature>
<sequence>AAVLVTVAATAHDKRFPKPTQCRVHKIATKDVMELNIWVLLHTIPTVIVLRHTAGAMFDFRVTDVGYNFTMQDHNCQSLGYDGLAVVSTPEALEYANKISYYTRIVRKREMYVGNHFHLDTNEHLWDDGTVMTSDTPIDVAYIDQPYTRLKTTGTFARGRGTGIQLGLCGN</sequence>